<organism evidence="2 3">
    <name type="scientific">Eumeta variegata</name>
    <name type="common">Bagworm moth</name>
    <name type="synonym">Eumeta japonica</name>
    <dbReference type="NCBI Taxonomy" id="151549"/>
    <lineage>
        <taxon>Eukaryota</taxon>
        <taxon>Metazoa</taxon>
        <taxon>Ecdysozoa</taxon>
        <taxon>Arthropoda</taxon>
        <taxon>Hexapoda</taxon>
        <taxon>Insecta</taxon>
        <taxon>Pterygota</taxon>
        <taxon>Neoptera</taxon>
        <taxon>Endopterygota</taxon>
        <taxon>Lepidoptera</taxon>
        <taxon>Glossata</taxon>
        <taxon>Ditrysia</taxon>
        <taxon>Tineoidea</taxon>
        <taxon>Psychidae</taxon>
        <taxon>Oiketicinae</taxon>
        <taxon>Eumeta</taxon>
    </lineage>
</organism>
<feature type="region of interest" description="Disordered" evidence="1">
    <location>
        <begin position="173"/>
        <end position="195"/>
    </location>
</feature>
<evidence type="ECO:0000313" key="3">
    <source>
        <dbReference type="Proteomes" id="UP000299102"/>
    </source>
</evidence>
<reference evidence="2 3" key="1">
    <citation type="journal article" date="2019" name="Commun. Biol.">
        <title>The bagworm genome reveals a unique fibroin gene that provides high tensile strength.</title>
        <authorList>
            <person name="Kono N."/>
            <person name="Nakamura H."/>
            <person name="Ohtoshi R."/>
            <person name="Tomita M."/>
            <person name="Numata K."/>
            <person name="Arakawa K."/>
        </authorList>
    </citation>
    <scope>NUCLEOTIDE SEQUENCE [LARGE SCALE GENOMIC DNA]</scope>
</reference>
<comment type="caution">
    <text evidence="2">The sequence shown here is derived from an EMBL/GenBank/DDBJ whole genome shotgun (WGS) entry which is preliminary data.</text>
</comment>
<protein>
    <submittedName>
        <fullName evidence="2">Uncharacterized protein</fullName>
    </submittedName>
</protein>
<gene>
    <name evidence="2" type="ORF">EVAR_21329_1</name>
</gene>
<feature type="region of interest" description="Disordered" evidence="1">
    <location>
        <begin position="1"/>
        <end position="44"/>
    </location>
</feature>
<keyword evidence="3" id="KW-1185">Reference proteome</keyword>
<proteinExistence type="predicted"/>
<evidence type="ECO:0000313" key="2">
    <source>
        <dbReference type="EMBL" id="GBP90221.1"/>
    </source>
</evidence>
<evidence type="ECO:0000256" key="1">
    <source>
        <dbReference type="SAM" id="MobiDB-lite"/>
    </source>
</evidence>
<name>A0A4C1ZMV5_EUMVA</name>
<dbReference type="Proteomes" id="UP000299102">
    <property type="component" value="Unassembled WGS sequence"/>
</dbReference>
<dbReference type="EMBL" id="BGZK01002067">
    <property type="protein sequence ID" value="GBP90221.1"/>
    <property type="molecule type" value="Genomic_DNA"/>
</dbReference>
<feature type="compositionally biased region" description="Polar residues" evidence="1">
    <location>
        <begin position="30"/>
        <end position="40"/>
    </location>
</feature>
<accession>A0A4C1ZMV5</accession>
<sequence>MALNERVGTGPRSAQHPHVRGSRGPLTRRGSLTGTATSANGWDCERERERASESHGGGITLFCCDKSSTDQLLPQAELRRPHAPSLKKPHRWYRDVSQNGKTVPFAGDYADRFDSGEQRSLLTRAVRRTAGAHRDARATARRSRNLDFACAPAFMAAVAHDCDPSDSIRLIPSGASSAGESFQGAHPVIRERDRD</sequence>
<dbReference type="AlphaFoldDB" id="A0A4C1ZMV5"/>